<protein>
    <submittedName>
        <fullName evidence="1">Uncharacterized protein</fullName>
    </submittedName>
</protein>
<dbReference type="STRING" id="1423726.FC07_GL000005"/>
<evidence type="ECO:0000313" key="1">
    <source>
        <dbReference type="EMBL" id="KRK40597.1"/>
    </source>
</evidence>
<reference evidence="1 2" key="1">
    <citation type="journal article" date="2015" name="Genome Announc.">
        <title>Expanding the biotechnology potential of lactobacilli through comparative genomics of 213 strains and associated genera.</title>
        <authorList>
            <person name="Sun Z."/>
            <person name="Harris H.M."/>
            <person name="McCann A."/>
            <person name="Guo C."/>
            <person name="Argimon S."/>
            <person name="Zhang W."/>
            <person name="Yang X."/>
            <person name="Jeffery I.B."/>
            <person name="Cooney J.C."/>
            <person name="Kagawa T.F."/>
            <person name="Liu W."/>
            <person name="Song Y."/>
            <person name="Salvetti E."/>
            <person name="Wrobel A."/>
            <person name="Rasinkangas P."/>
            <person name="Parkhill J."/>
            <person name="Rea M.C."/>
            <person name="O'Sullivan O."/>
            <person name="Ritari J."/>
            <person name="Douillard F.P."/>
            <person name="Paul Ross R."/>
            <person name="Yang R."/>
            <person name="Briner A.E."/>
            <person name="Felis G.E."/>
            <person name="de Vos W.M."/>
            <person name="Barrangou R."/>
            <person name="Klaenhammer T.R."/>
            <person name="Caufield P.W."/>
            <person name="Cui Y."/>
            <person name="Zhang H."/>
            <person name="O'Toole P.W."/>
        </authorList>
    </citation>
    <scope>NUCLEOTIDE SEQUENCE [LARGE SCALE GENOMIC DNA]</scope>
    <source>
        <strain evidence="1 2">DSM 20003</strain>
    </source>
</reference>
<dbReference type="Proteomes" id="UP000051461">
    <property type="component" value="Unassembled WGS sequence"/>
</dbReference>
<name>A0A0R1H2D3_9LACO</name>
<proteinExistence type="predicted"/>
<dbReference type="AlphaFoldDB" id="A0A0R1H2D3"/>
<sequence>MQTLYSSEQTIVNQLVDTGLFSAMTNPATSQRLQQAHLALQRPQTQRRVVNYLTALLGEAPAVYQGNLLLLLGANRVPATQVHVLLATLKAVINLPELQAATLDRAIPVLTIVRLVHSEVPDLDEKTIRQDIKHLFVDRFGLFKADQPLQSTDEGAVEVEEYWDVAPSFVYVAQCLVNELLQQRDTPTLTARQRVNRGLLRYRYLSPATTPQLWPLLQANQVELAADWAPLQRFDLECGAGYALLLDRQRQPSTARPFAVAIQVAQKLGTGLPLAELNALIHQVAQQLFPKVTISVSEVKKALTDFALATQRDGFMRATPLSQRFVVQAESEGESCH</sequence>
<evidence type="ECO:0000313" key="2">
    <source>
        <dbReference type="Proteomes" id="UP000051461"/>
    </source>
</evidence>
<dbReference type="RefSeq" id="WP_057903411.1">
    <property type="nucleotide sequence ID" value="NZ_AZDA01000007.1"/>
</dbReference>
<accession>A0A0R1H2D3</accession>
<dbReference type="EMBL" id="AZDA01000007">
    <property type="protein sequence ID" value="KRK40597.1"/>
    <property type="molecule type" value="Genomic_DNA"/>
</dbReference>
<comment type="caution">
    <text evidence="1">The sequence shown here is derived from an EMBL/GenBank/DDBJ whole genome shotgun (WGS) entry which is preliminary data.</text>
</comment>
<keyword evidence="2" id="KW-1185">Reference proteome</keyword>
<dbReference type="PATRIC" id="fig|1423726.3.peg.5"/>
<dbReference type="OrthoDB" id="2327735at2"/>
<gene>
    <name evidence="1" type="ORF">FC07_GL000005</name>
</gene>
<organism evidence="1 2">
    <name type="scientific">Loigolactobacillus bifermentans DSM 20003</name>
    <dbReference type="NCBI Taxonomy" id="1423726"/>
    <lineage>
        <taxon>Bacteria</taxon>
        <taxon>Bacillati</taxon>
        <taxon>Bacillota</taxon>
        <taxon>Bacilli</taxon>
        <taxon>Lactobacillales</taxon>
        <taxon>Lactobacillaceae</taxon>
        <taxon>Loigolactobacillus</taxon>
    </lineage>
</organism>